<dbReference type="SUPFAM" id="SSF52540">
    <property type="entry name" value="P-loop containing nucleoside triphosphate hydrolases"/>
    <property type="match status" value="1"/>
</dbReference>
<evidence type="ECO:0000259" key="3">
    <source>
        <dbReference type="Pfam" id="PF25568"/>
    </source>
</evidence>
<dbReference type="InterPro" id="IPR027417">
    <property type="entry name" value="P-loop_NTPase"/>
</dbReference>
<evidence type="ECO:0000259" key="2">
    <source>
        <dbReference type="Pfam" id="PF00004"/>
    </source>
</evidence>
<keyword evidence="1" id="KW-0067">ATP-binding</keyword>
<reference evidence="4 5" key="1">
    <citation type="journal article" date="2018" name="PLoS Genet.">
        <title>Population sequencing reveals clonal diversity and ancestral inbreeding in the grapevine cultivar Chardonnay.</title>
        <authorList>
            <person name="Roach M.J."/>
            <person name="Johnson D.L."/>
            <person name="Bohlmann J."/>
            <person name="van Vuuren H.J."/>
            <person name="Jones S.J."/>
            <person name="Pretorius I.S."/>
            <person name="Schmidt S.A."/>
            <person name="Borneman A.R."/>
        </authorList>
    </citation>
    <scope>NUCLEOTIDE SEQUENCE [LARGE SCALE GENOMIC DNA]</scope>
    <source>
        <strain evidence="5">cv. Chardonnay</strain>
        <tissue evidence="4">Leaf</tissue>
    </source>
</reference>
<dbReference type="Pfam" id="PF25568">
    <property type="entry name" value="AAA_lid_At3g28540"/>
    <property type="match status" value="1"/>
</dbReference>
<dbReference type="PROSITE" id="PS00674">
    <property type="entry name" value="AAA"/>
    <property type="match status" value="1"/>
</dbReference>
<dbReference type="Gene3D" id="6.10.280.40">
    <property type="match status" value="1"/>
</dbReference>
<dbReference type="InterPro" id="IPR003959">
    <property type="entry name" value="ATPase_AAA_core"/>
</dbReference>
<dbReference type="Pfam" id="PF00004">
    <property type="entry name" value="AAA"/>
    <property type="match status" value="2"/>
</dbReference>
<dbReference type="GO" id="GO:0016887">
    <property type="term" value="F:ATP hydrolysis activity"/>
    <property type="evidence" value="ECO:0007669"/>
    <property type="project" value="InterPro"/>
</dbReference>
<keyword evidence="1" id="KW-0547">Nucleotide-binding</keyword>
<dbReference type="GO" id="GO:0005524">
    <property type="term" value="F:ATP binding"/>
    <property type="evidence" value="ECO:0007669"/>
    <property type="project" value="UniProtKB-KW"/>
</dbReference>
<comment type="caution">
    <text evidence="4">The sequence shown here is derived from an EMBL/GenBank/DDBJ whole genome shotgun (WGS) entry which is preliminary data.</text>
</comment>
<organism evidence="4 5">
    <name type="scientific">Vitis vinifera</name>
    <name type="common">Grape</name>
    <dbReference type="NCBI Taxonomy" id="29760"/>
    <lineage>
        <taxon>Eukaryota</taxon>
        <taxon>Viridiplantae</taxon>
        <taxon>Streptophyta</taxon>
        <taxon>Embryophyta</taxon>
        <taxon>Tracheophyta</taxon>
        <taxon>Spermatophyta</taxon>
        <taxon>Magnoliopsida</taxon>
        <taxon>eudicotyledons</taxon>
        <taxon>Gunneridae</taxon>
        <taxon>Pentapetalae</taxon>
        <taxon>rosids</taxon>
        <taxon>Vitales</taxon>
        <taxon>Vitaceae</taxon>
        <taxon>Viteae</taxon>
        <taxon>Vitis</taxon>
    </lineage>
</organism>
<dbReference type="AlphaFoldDB" id="A0A438GUV6"/>
<feature type="domain" description="ATPase AAA-type core" evidence="2">
    <location>
        <begin position="98"/>
        <end position="132"/>
    </location>
</feature>
<dbReference type="InterPro" id="IPR003960">
    <property type="entry name" value="ATPase_AAA_CS"/>
</dbReference>
<accession>A0A438GUV6</accession>
<dbReference type="InterPro" id="IPR058017">
    <property type="entry name" value="At3g28540-like_C"/>
</dbReference>
<evidence type="ECO:0000313" key="4">
    <source>
        <dbReference type="EMBL" id="RVW75989.1"/>
    </source>
</evidence>
<evidence type="ECO:0000313" key="5">
    <source>
        <dbReference type="Proteomes" id="UP000288805"/>
    </source>
</evidence>
<dbReference type="Proteomes" id="UP000288805">
    <property type="component" value="Unassembled WGS sequence"/>
</dbReference>
<comment type="similarity">
    <text evidence="1">Belongs to the AAA ATPase family.</text>
</comment>
<feature type="domain" description="AAA+ ATPase At3g28540-like C-terminal" evidence="3">
    <location>
        <begin position="134"/>
        <end position="193"/>
    </location>
</feature>
<dbReference type="Gene3D" id="3.40.50.300">
    <property type="entry name" value="P-loop containing nucleotide triphosphate hydrolases"/>
    <property type="match status" value="2"/>
</dbReference>
<proteinExistence type="inferred from homology"/>
<gene>
    <name evidence="4" type="primary">VvCHDp001204_2</name>
    <name evidence="4" type="ORF">CK203_052833</name>
</gene>
<name>A0A438GUV6_VITVI</name>
<evidence type="ECO:0000256" key="1">
    <source>
        <dbReference type="RuleBase" id="RU003651"/>
    </source>
</evidence>
<dbReference type="InterPro" id="IPR050747">
    <property type="entry name" value="Mitochondrial_chaperone_BCS1"/>
</dbReference>
<sequence>MEAEKNKEMIDDLVSFRKAEDFYARIRKAWKQGYLLYGPPGTGKSTMIAAMTNLLEYDIYDLELTEDINCSLDLTGQRKKKKENKAAEEEEKDPIKKQAKGERLIIFMTNYMEKLDPALIRRGRMDRPIELSYCNFESFKVLARTYLELDSHHLFNTIERLLGESRVTLTDVVEHLMPKTSVADAETSLKSLV</sequence>
<feature type="domain" description="ATPase AAA-type core" evidence="2">
    <location>
        <begin position="34"/>
        <end position="70"/>
    </location>
</feature>
<protein>
    <submittedName>
        <fullName evidence="4">AAA-ATPase</fullName>
    </submittedName>
</protein>
<dbReference type="EMBL" id="QGNW01000337">
    <property type="protein sequence ID" value="RVW75989.1"/>
    <property type="molecule type" value="Genomic_DNA"/>
</dbReference>
<dbReference type="PANTHER" id="PTHR23070">
    <property type="entry name" value="BCS1 AAA-TYPE ATPASE"/>
    <property type="match status" value="1"/>
</dbReference>